<proteinExistence type="predicted"/>
<dbReference type="EMBL" id="CP005974">
    <property type="protein sequence ID" value="AJR07112.1"/>
    <property type="molecule type" value="Genomic_DNA"/>
</dbReference>
<keyword evidence="5" id="KW-1185">Reference proteome</keyword>
<dbReference type="GO" id="GO:0003677">
    <property type="term" value="F:DNA binding"/>
    <property type="evidence" value="ECO:0007669"/>
    <property type="project" value="InterPro"/>
</dbReference>
<name>A0A0C5WLE7_9GAMM</name>
<evidence type="ECO:0000313" key="4">
    <source>
        <dbReference type="EMBL" id="AJR07112.1"/>
    </source>
</evidence>
<keyword evidence="1" id="KW-0229">DNA integration</keyword>
<accession>A0A0C5WLE7</accession>
<dbReference type="STRING" id="658445.H744_2c0376"/>
<feature type="domain" description="Tyr recombinase" evidence="3">
    <location>
        <begin position="191"/>
        <end position="425"/>
    </location>
</feature>
<gene>
    <name evidence="4" type="ORF">H744_2c0376</name>
</gene>
<dbReference type="GO" id="GO:0006310">
    <property type="term" value="P:DNA recombination"/>
    <property type="evidence" value="ECO:0007669"/>
    <property type="project" value="UniProtKB-KW"/>
</dbReference>
<dbReference type="InterPro" id="IPR011010">
    <property type="entry name" value="DNA_brk_join_enz"/>
</dbReference>
<sequence length="441" mass="50794">MTYLVHSSDVFKETELKKLDDGTFHCKPTTDNIGSLPTLFSQDGVFNHEANSYLFYLKAVKKAEDLSPCAQALRAYYQFLEDKGLHWDKFPPVKRLKPTYLFRSHLLKQIKQGELAHSTASVRMNQIVNYYKWLMHDGYLRIKNEKEAPFKMEFVSVQNTGMLAHISPTFIVETSDLRIKVPRDADSKNIRPLSPLSRDALSILTGHLLQTSEELRLQALLAMDTGMRVEEVATLTLDALDTATPLAESQHRLEIQLCPRSTGVQTKFLKTRTVEISSDLLRSLNEYRTSERRLKRVTKLNEKIEQLDSDAPPFAQKSIEILERSERHEPLFISQQGNPATGKSIEARWVEFRAEIKEAEPSFNHRFHDLRATYGTYRLSDLLEAKLPVVDCMELLMGWMGHKDESTTWKYLRFLKRKEVFKVKFGILDAIMHEALGGEDE</sequence>
<dbReference type="PANTHER" id="PTHR30349">
    <property type="entry name" value="PHAGE INTEGRASE-RELATED"/>
    <property type="match status" value="1"/>
</dbReference>
<dbReference type="PROSITE" id="PS51898">
    <property type="entry name" value="TYR_RECOMBINASE"/>
    <property type="match status" value="1"/>
</dbReference>
<dbReference type="AlphaFoldDB" id="A0A0C5WLE7"/>
<evidence type="ECO:0000313" key="5">
    <source>
        <dbReference type="Proteomes" id="UP000032303"/>
    </source>
</evidence>
<dbReference type="GO" id="GO:0015074">
    <property type="term" value="P:DNA integration"/>
    <property type="evidence" value="ECO:0007669"/>
    <property type="project" value="UniProtKB-KW"/>
</dbReference>
<dbReference type="HOGENOM" id="CLU_039906_0_0_6"/>
<dbReference type="CDD" id="cd00397">
    <property type="entry name" value="DNA_BRE_C"/>
    <property type="match status" value="1"/>
</dbReference>
<dbReference type="SUPFAM" id="SSF56349">
    <property type="entry name" value="DNA breaking-rejoining enzymes"/>
    <property type="match status" value="1"/>
</dbReference>
<evidence type="ECO:0000259" key="3">
    <source>
        <dbReference type="PROSITE" id="PS51898"/>
    </source>
</evidence>
<dbReference type="Pfam" id="PF00589">
    <property type="entry name" value="Phage_integrase"/>
    <property type="match status" value="1"/>
</dbReference>
<dbReference type="InterPro" id="IPR050090">
    <property type="entry name" value="Tyrosine_recombinase_XerCD"/>
</dbReference>
<dbReference type="InterPro" id="IPR002104">
    <property type="entry name" value="Integrase_catalytic"/>
</dbReference>
<dbReference type="OrthoDB" id="6629433at2"/>
<dbReference type="InterPro" id="IPR013762">
    <property type="entry name" value="Integrase-like_cat_sf"/>
</dbReference>
<dbReference type="PANTHER" id="PTHR30349:SF64">
    <property type="entry name" value="PROPHAGE INTEGRASE INTD-RELATED"/>
    <property type="match status" value="1"/>
</dbReference>
<dbReference type="PATRIC" id="fig|658445.3.peg.2266"/>
<evidence type="ECO:0000256" key="1">
    <source>
        <dbReference type="ARBA" id="ARBA00022908"/>
    </source>
</evidence>
<reference evidence="4 5" key="1">
    <citation type="submission" date="2013-05" db="EMBL/GenBank/DDBJ databases">
        <title>Complete genome sequence of the lipase-producing bacterium Photobacterium gaetbulicola Gung47.</title>
        <authorList>
            <person name="Kim Y.-O."/>
        </authorList>
    </citation>
    <scope>NUCLEOTIDE SEQUENCE [LARGE SCALE GENOMIC DNA]</scope>
    <source>
        <strain evidence="4 5">Gung47</strain>
    </source>
</reference>
<organism evidence="4 5">
    <name type="scientific">Photobacterium gaetbulicola Gung47</name>
    <dbReference type="NCBI Taxonomy" id="658445"/>
    <lineage>
        <taxon>Bacteria</taxon>
        <taxon>Pseudomonadati</taxon>
        <taxon>Pseudomonadota</taxon>
        <taxon>Gammaproteobacteria</taxon>
        <taxon>Vibrionales</taxon>
        <taxon>Vibrionaceae</taxon>
        <taxon>Photobacterium</taxon>
    </lineage>
</organism>
<protein>
    <recommendedName>
        <fullName evidence="3">Tyr recombinase domain-containing protein</fullName>
    </recommendedName>
</protein>
<dbReference type="Gene3D" id="1.10.443.10">
    <property type="entry name" value="Intergrase catalytic core"/>
    <property type="match status" value="1"/>
</dbReference>
<evidence type="ECO:0000256" key="2">
    <source>
        <dbReference type="ARBA" id="ARBA00023172"/>
    </source>
</evidence>
<keyword evidence="2" id="KW-0233">DNA recombination</keyword>
<dbReference type="KEGG" id="pgb:H744_2c0376"/>
<dbReference type="Proteomes" id="UP000032303">
    <property type="component" value="Chromosome 2"/>
</dbReference>